<dbReference type="Pfam" id="PF04479">
    <property type="entry name" value="RTA1"/>
    <property type="match status" value="1"/>
</dbReference>
<reference evidence="6" key="2">
    <citation type="journal article" date="2023" name="IMA Fungus">
        <title>Comparative genomic study of the Penicillium genus elucidates a diverse pangenome and 15 lateral gene transfer events.</title>
        <authorList>
            <person name="Petersen C."/>
            <person name="Sorensen T."/>
            <person name="Nielsen M.R."/>
            <person name="Sondergaard T.E."/>
            <person name="Sorensen J.L."/>
            <person name="Fitzpatrick D.A."/>
            <person name="Frisvad J.C."/>
            <person name="Nielsen K.L."/>
        </authorList>
    </citation>
    <scope>NUCLEOTIDE SEQUENCE</scope>
    <source>
        <strain evidence="6">IBT 29677</strain>
    </source>
</reference>
<evidence type="ECO:0000256" key="5">
    <source>
        <dbReference type="SAM" id="Phobius"/>
    </source>
</evidence>
<dbReference type="Proteomes" id="UP001147747">
    <property type="component" value="Unassembled WGS sequence"/>
</dbReference>
<protein>
    <submittedName>
        <fullName evidence="6">RTA1 like protein-domain-containing protein</fullName>
    </submittedName>
</protein>
<keyword evidence="7" id="KW-1185">Reference proteome</keyword>
<organism evidence="6 7">
    <name type="scientific">Penicillium cosmopolitanum</name>
    <dbReference type="NCBI Taxonomy" id="1131564"/>
    <lineage>
        <taxon>Eukaryota</taxon>
        <taxon>Fungi</taxon>
        <taxon>Dikarya</taxon>
        <taxon>Ascomycota</taxon>
        <taxon>Pezizomycotina</taxon>
        <taxon>Eurotiomycetes</taxon>
        <taxon>Eurotiomycetidae</taxon>
        <taxon>Eurotiales</taxon>
        <taxon>Aspergillaceae</taxon>
        <taxon>Penicillium</taxon>
    </lineage>
</organism>
<feature type="transmembrane region" description="Helical" evidence="5">
    <location>
        <begin position="76"/>
        <end position="97"/>
    </location>
</feature>
<feature type="transmembrane region" description="Helical" evidence="5">
    <location>
        <begin position="44"/>
        <end position="64"/>
    </location>
</feature>
<evidence type="ECO:0000256" key="2">
    <source>
        <dbReference type="ARBA" id="ARBA00022692"/>
    </source>
</evidence>
<dbReference type="PANTHER" id="PTHR31465:SF1">
    <property type="entry name" value="PROTEIN RTA1-RELATED"/>
    <property type="match status" value="1"/>
</dbReference>
<dbReference type="RefSeq" id="XP_056492129.1">
    <property type="nucleotide sequence ID" value="XM_056626334.1"/>
</dbReference>
<accession>A0A9W9W7L9</accession>
<dbReference type="GeneID" id="81365314"/>
<feature type="transmembrane region" description="Helical" evidence="5">
    <location>
        <begin position="117"/>
        <end position="141"/>
    </location>
</feature>
<dbReference type="EMBL" id="JAPZBU010000004">
    <property type="protein sequence ID" value="KAJ5407814.1"/>
    <property type="molecule type" value="Genomic_DNA"/>
</dbReference>
<dbReference type="GO" id="GO:0016020">
    <property type="term" value="C:membrane"/>
    <property type="evidence" value="ECO:0007669"/>
    <property type="project" value="UniProtKB-SubCell"/>
</dbReference>
<dbReference type="PANTHER" id="PTHR31465">
    <property type="entry name" value="PROTEIN RTA1-RELATED"/>
    <property type="match status" value="1"/>
</dbReference>
<keyword evidence="2 5" id="KW-0812">Transmembrane</keyword>
<evidence type="ECO:0000313" key="7">
    <source>
        <dbReference type="Proteomes" id="UP001147747"/>
    </source>
</evidence>
<gene>
    <name evidence="6" type="ORF">N7509_001697</name>
</gene>
<dbReference type="AlphaFoldDB" id="A0A9W9W7L9"/>
<keyword evidence="4 5" id="KW-0472">Membrane</keyword>
<reference evidence="6" key="1">
    <citation type="submission" date="2022-12" db="EMBL/GenBank/DDBJ databases">
        <authorList>
            <person name="Petersen C."/>
        </authorList>
    </citation>
    <scope>NUCLEOTIDE SEQUENCE</scope>
    <source>
        <strain evidence="6">IBT 29677</strain>
    </source>
</reference>
<comment type="caution">
    <text evidence="6">The sequence shown here is derived from an EMBL/GenBank/DDBJ whole genome shotgun (WGS) entry which is preliminary data.</text>
</comment>
<evidence type="ECO:0000256" key="1">
    <source>
        <dbReference type="ARBA" id="ARBA00004141"/>
    </source>
</evidence>
<comment type="subcellular location">
    <subcellularLocation>
        <location evidence="1">Membrane</location>
        <topology evidence="1">Multi-pass membrane protein</topology>
    </subcellularLocation>
</comment>
<proteinExistence type="predicted"/>
<name>A0A9W9W7L9_9EURO</name>
<sequence>MQNSEAFYGYYYPVQTSGGAVFMAVVFLVLTLGHFWKVITTQNWFGLAIVSGGIFEFVGLSARACSHSTPTVRAPFDIQVVFIFLAPIFFAASMHLFLDRMILASRHKFLSLIKPIWFLPIFCVGDLLSSILQAVGVAHLVKARTRSAATVARYVMLSGLAIQIAFVCLLVLCLIVFSLRVNAPYLALSVDPNLRLNTNLRWLGACSLLIVVRNITRIVEFQGSLVSYFDSHEWTTYILDVILMMLFMVFTVSWYSCDSGSPRLRNSYPLMPRSRNL</sequence>
<feature type="transmembrane region" description="Helical" evidence="5">
    <location>
        <begin position="153"/>
        <end position="179"/>
    </location>
</feature>
<feature type="transmembrane region" description="Helical" evidence="5">
    <location>
        <begin position="237"/>
        <end position="256"/>
    </location>
</feature>
<evidence type="ECO:0000313" key="6">
    <source>
        <dbReference type="EMBL" id="KAJ5407814.1"/>
    </source>
</evidence>
<evidence type="ECO:0000256" key="4">
    <source>
        <dbReference type="ARBA" id="ARBA00023136"/>
    </source>
</evidence>
<keyword evidence="3 5" id="KW-1133">Transmembrane helix</keyword>
<feature type="transmembrane region" description="Helical" evidence="5">
    <location>
        <begin position="12"/>
        <end position="32"/>
    </location>
</feature>
<dbReference type="OrthoDB" id="3358017at2759"/>
<dbReference type="InterPro" id="IPR007568">
    <property type="entry name" value="RTA1"/>
</dbReference>
<evidence type="ECO:0000256" key="3">
    <source>
        <dbReference type="ARBA" id="ARBA00022989"/>
    </source>
</evidence>